<keyword evidence="2" id="KW-0489">Methyltransferase</keyword>
<protein>
    <recommendedName>
        <fullName evidence="1">site-specific DNA-methyltransferase (adenine-specific)</fullName>
        <ecNumber evidence="1">2.1.1.72</ecNumber>
    </recommendedName>
</protein>
<dbReference type="PANTHER" id="PTHR13370">
    <property type="entry name" value="RNA METHYLASE-RELATED"/>
    <property type="match status" value="1"/>
</dbReference>
<dbReference type="PRINTS" id="PR00508">
    <property type="entry name" value="S21N4MTFRASE"/>
</dbReference>
<dbReference type="GO" id="GO:0009007">
    <property type="term" value="F:site-specific DNA-methyltransferase (adenine-specific) activity"/>
    <property type="evidence" value="ECO:0007669"/>
    <property type="project" value="UniProtKB-EC"/>
</dbReference>
<name>A0A2H0UVG5_9BACT</name>
<evidence type="ECO:0000256" key="3">
    <source>
        <dbReference type="ARBA" id="ARBA00022679"/>
    </source>
</evidence>
<comment type="catalytic activity">
    <reaction evidence="5">
        <text>a 2'-deoxyadenosine in DNA + S-adenosyl-L-methionine = an N(6)-methyl-2'-deoxyadenosine in DNA + S-adenosyl-L-homocysteine + H(+)</text>
        <dbReference type="Rhea" id="RHEA:15197"/>
        <dbReference type="Rhea" id="RHEA-COMP:12418"/>
        <dbReference type="Rhea" id="RHEA-COMP:12419"/>
        <dbReference type="ChEBI" id="CHEBI:15378"/>
        <dbReference type="ChEBI" id="CHEBI:57856"/>
        <dbReference type="ChEBI" id="CHEBI:59789"/>
        <dbReference type="ChEBI" id="CHEBI:90615"/>
        <dbReference type="ChEBI" id="CHEBI:90616"/>
        <dbReference type="EC" id="2.1.1.72"/>
    </reaction>
</comment>
<dbReference type="Pfam" id="PF02086">
    <property type="entry name" value="MethyltransfD12"/>
    <property type="match status" value="1"/>
</dbReference>
<dbReference type="Pfam" id="PF09445">
    <property type="entry name" value="Methyltransf_15"/>
    <property type="match status" value="1"/>
</dbReference>
<accession>A0A2H0UVG5</accession>
<dbReference type="GO" id="GO:0008170">
    <property type="term" value="F:N-methyltransferase activity"/>
    <property type="evidence" value="ECO:0007669"/>
    <property type="project" value="InterPro"/>
</dbReference>
<dbReference type="InterPro" id="IPR002052">
    <property type="entry name" value="DNA_methylase_N6_adenine_CS"/>
</dbReference>
<evidence type="ECO:0000313" key="7">
    <source>
        <dbReference type="Proteomes" id="UP000228906"/>
    </source>
</evidence>
<evidence type="ECO:0000256" key="1">
    <source>
        <dbReference type="ARBA" id="ARBA00011900"/>
    </source>
</evidence>
<dbReference type="Gene3D" id="3.40.50.150">
    <property type="entry name" value="Vaccinia Virus protein VP39"/>
    <property type="match status" value="2"/>
</dbReference>
<evidence type="ECO:0000313" key="6">
    <source>
        <dbReference type="EMBL" id="PIR90822.1"/>
    </source>
</evidence>
<proteinExistence type="predicted"/>
<reference evidence="7" key="1">
    <citation type="submission" date="2017-09" db="EMBL/GenBank/DDBJ databases">
        <title>Depth-based differentiation of microbial function through sediment-hosted aquifers and enrichment of novel symbionts in the deep terrestrial subsurface.</title>
        <authorList>
            <person name="Probst A.J."/>
            <person name="Ladd B."/>
            <person name="Jarett J.K."/>
            <person name="Geller-Mcgrath D.E."/>
            <person name="Sieber C.M.K."/>
            <person name="Emerson J.B."/>
            <person name="Anantharaman K."/>
            <person name="Thomas B.C."/>
            <person name="Malmstrom R."/>
            <person name="Stieglmeier M."/>
            <person name="Klingl A."/>
            <person name="Woyke T."/>
            <person name="Ryan C.M."/>
            <person name="Banfield J.F."/>
        </authorList>
    </citation>
    <scope>NUCLEOTIDE SEQUENCE [LARGE SCALE GENOMIC DNA]</scope>
</reference>
<organism evidence="6 7">
    <name type="scientific">bacterium (Candidatus Gribaldobacteria) CG10_big_fil_rev_8_21_14_0_10_41_12</name>
    <dbReference type="NCBI Taxonomy" id="2014277"/>
    <lineage>
        <taxon>Bacteria</taxon>
        <taxon>Candidatus Gribaldobacteria</taxon>
    </lineage>
</organism>
<dbReference type="GO" id="GO:0009307">
    <property type="term" value="P:DNA restriction-modification system"/>
    <property type="evidence" value="ECO:0007669"/>
    <property type="project" value="InterPro"/>
</dbReference>
<dbReference type="SUPFAM" id="SSF53335">
    <property type="entry name" value="S-adenosyl-L-methionine-dependent methyltransferases"/>
    <property type="match status" value="3"/>
</dbReference>
<evidence type="ECO:0000256" key="4">
    <source>
        <dbReference type="ARBA" id="ARBA00022691"/>
    </source>
</evidence>
<dbReference type="AlphaFoldDB" id="A0A2H0UVG5"/>
<dbReference type="GO" id="GO:0036261">
    <property type="term" value="P:7-methylguanosine cap hypermethylation"/>
    <property type="evidence" value="ECO:0007669"/>
    <property type="project" value="InterPro"/>
</dbReference>
<dbReference type="Proteomes" id="UP000228906">
    <property type="component" value="Unassembled WGS sequence"/>
</dbReference>
<dbReference type="GO" id="GO:0005737">
    <property type="term" value="C:cytoplasm"/>
    <property type="evidence" value="ECO:0007669"/>
    <property type="project" value="TreeGrafter"/>
</dbReference>
<dbReference type="InterPro" id="IPR001091">
    <property type="entry name" value="RM_Methyltransferase"/>
</dbReference>
<dbReference type="PROSITE" id="PS00092">
    <property type="entry name" value="N6_MTASE"/>
    <property type="match status" value="2"/>
</dbReference>
<sequence>MRFIGCKENLLGFIENFVKQKDIRGNTFCDLFAGTGSVAKHFKKLGYKIIASDLLYFSYVLQKVYIEQNQYPKFTKLLKHLKIDPLEETLFTSDSQNSKEIIKYLNNLEVIEGFIYKNYSPEGTRGQANTRKYFTGDNAKRIDAIREKIEEWKKSNLLNEQEYFFLLGALIEAVPFIANISGTYSAFLKEWDKRALKKLLLEVPEIIKSKETHKVFNINGLNVFDQVKGIDILYLDPPYNERQYAPNYHILETIAKWDKPEIKGITGMRAYEDQKSEFCNSKSGIKALGEIIRKSDFKHLILSYNDDGIMPENEILKLFNNAGKTEVAEQDYQRYKSNSNGDQKNGVREKLYYLKSINQNNKLNDLSGSEWIYFLNSVDVTHYSTKGADGFAHYLRGKHPSPKPPQLMKKFVDFFTKEGQTVLDPFMGVGGTLIACSLSNRKGIGIDLSKEYIDLYKKTCKELGVAEQTAIIGNSLGIDKLLKKGTTVDFILTDPPYGEMLSKKRTGQRKKKTGIAVATPFTNQETDLGNMERENFLESLKEIIIKSVEYLKPKGYIAVFVKDLQPKNGEHNMLHAFIADKLLEIPDISFKGYKIWYDATQKLYPFGYPHAFVANQFHQFVMIFRKEK</sequence>
<gene>
    <name evidence="6" type="ORF">COU03_04040</name>
</gene>
<dbReference type="GO" id="GO:0003677">
    <property type="term" value="F:DNA binding"/>
    <property type="evidence" value="ECO:0007669"/>
    <property type="project" value="InterPro"/>
</dbReference>
<comment type="caution">
    <text evidence="6">The sequence shown here is derived from an EMBL/GenBank/DDBJ whole genome shotgun (WGS) entry which is preliminary data.</text>
</comment>
<evidence type="ECO:0000256" key="2">
    <source>
        <dbReference type="ARBA" id="ARBA00022603"/>
    </source>
</evidence>
<keyword evidence="4" id="KW-0949">S-adenosyl-L-methionine</keyword>
<dbReference type="CDD" id="cd02440">
    <property type="entry name" value="AdoMet_MTases"/>
    <property type="match status" value="1"/>
</dbReference>
<dbReference type="InterPro" id="IPR029063">
    <property type="entry name" value="SAM-dependent_MTases_sf"/>
</dbReference>
<dbReference type="EMBL" id="PFAV01000074">
    <property type="protein sequence ID" value="PIR90822.1"/>
    <property type="molecule type" value="Genomic_DNA"/>
</dbReference>
<keyword evidence="3" id="KW-0808">Transferase</keyword>
<evidence type="ECO:0000256" key="5">
    <source>
        <dbReference type="ARBA" id="ARBA00047942"/>
    </source>
</evidence>
<dbReference type="PANTHER" id="PTHR13370:SF3">
    <property type="entry name" value="TRNA (GUANINE(10)-N2)-METHYLTRANSFERASE HOMOLOG"/>
    <property type="match status" value="1"/>
</dbReference>
<dbReference type="InterPro" id="IPR019012">
    <property type="entry name" value="RNA_cap_Gua-N2-MeTrfase"/>
</dbReference>
<dbReference type="EC" id="2.1.1.72" evidence="1"/>
<dbReference type="InterPro" id="IPR012327">
    <property type="entry name" value="MeTrfase_D12"/>
</dbReference>